<proteinExistence type="predicted"/>
<dbReference type="AlphaFoldDB" id="A0A067TD88"/>
<dbReference type="OrthoDB" id="3029336at2759"/>
<evidence type="ECO:0000313" key="2">
    <source>
        <dbReference type="Proteomes" id="UP000027222"/>
    </source>
</evidence>
<dbReference type="HOGENOM" id="CLU_030662_0_0_1"/>
<protein>
    <submittedName>
        <fullName evidence="1">Uncharacterized protein</fullName>
    </submittedName>
</protein>
<gene>
    <name evidence="1" type="ORF">GALMADRAFT_136220</name>
</gene>
<organism evidence="1 2">
    <name type="scientific">Galerina marginata (strain CBS 339.88)</name>
    <dbReference type="NCBI Taxonomy" id="685588"/>
    <lineage>
        <taxon>Eukaryota</taxon>
        <taxon>Fungi</taxon>
        <taxon>Dikarya</taxon>
        <taxon>Basidiomycota</taxon>
        <taxon>Agaricomycotina</taxon>
        <taxon>Agaricomycetes</taxon>
        <taxon>Agaricomycetidae</taxon>
        <taxon>Agaricales</taxon>
        <taxon>Agaricineae</taxon>
        <taxon>Strophariaceae</taxon>
        <taxon>Galerina</taxon>
    </lineage>
</organism>
<sequence>MNVTTLVDAFSSLNIQACRSTPISTLPTDILWRIFLMNADMNDDEPIPTDWDKSKAIRAFNHTWKSSQVCREWRDLVMNASSLWGRVIDLDILWSVHSDWRKEVFARTGDAPLSIRGGINPRNTRSLYVDPDALTFFDLIIDKQWTRIRVLDIWVHQNLTAIFAPRILTAVRKPAPMLEIFKVLGYSSLLSQPDNFFFEDAPRLYAFKASGVPVNLNSSWLQQLRELGLSFTRPRPQILGILTLTPLLETLTLDGFLPYEDQMPIGIGPSQRQQSISLPRLRVINMPIIDDSILEPITPAPRCSLSFSSNAFIRTDPWAEKSILSRYFRNCFEDFSQATHFHLGLSKNYFAISTGRDPTFNPVSSISTVCADAEKTTPHIAEFFIPFIDPLSNCNLSSVKTLRLSINMNDLPPIDMASRRLFFLFSSIETLVTNADVLQFLLEIPKNDTHIFPSLRIVKITNVPFLTPEPILLFLWWRKDLGVPLEILDFTQCSSLTSKQLKYFDQMAGLKVRWGTDTAVTE</sequence>
<dbReference type="Proteomes" id="UP000027222">
    <property type="component" value="Unassembled WGS sequence"/>
</dbReference>
<name>A0A067TD88_GALM3</name>
<reference evidence="2" key="1">
    <citation type="journal article" date="2014" name="Proc. Natl. Acad. Sci. U.S.A.">
        <title>Extensive sampling of basidiomycete genomes demonstrates inadequacy of the white-rot/brown-rot paradigm for wood decay fungi.</title>
        <authorList>
            <person name="Riley R."/>
            <person name="Salamov A.A."/>
            <person name="Brown D.W."/>
            <person name="Nagy L.G."/>
            <person name="Floudas D."/>
            <person name="Held B.W."/>
            <person name="Levasseur A."/>
            <person name="Lombard V."/>
            <person name="Morin E."/>
            <person name="Otillar R."/>
            <person name="Lindquist E.A."/>
            <person name="Sun H."/>
            <person name="LaButti K.M."/>
            <person name="Schmutz J."/>
            <person name="Jabbour D."/>
            <person name="Luo H."/>
            <person name="Baker S.E."/>
            <person name="Pisabarro A.G."/>
            <person name="Walton J.D."/>
            <person name="Blanchette R.A."/>
            <person name="Henrissat B."/>
            <person name="Martin F."/>
            <person name="Cullen D."/>
            <person name="Hibbett D.S."/>
            <person name="Grigoriev I.V."/>
        </authorList>
    </citation>
    <scope>NUCLEOTIDE SEQUENCE [LARGE SCALE GENOMIC DNA]</scope>
    <source>
        <strain evidence="2">CBS 339.88</strain>
    </source>
</reference>
<keyword evidence="2" id="KW-1185">Reference proteome</keyword>
<accession>A0A067TD88</accession>
<evidence type="ECO:0000313" key="1">
    <source>
        <dbReference type="EMBL" id="KDR81180.1"/>
    </source>
</evidence>
<dbReference type="EMBL" id="KL142371">
    <property type="protein sequence ID" value="KDR81180.1"/>
    <property type="molecule type" value="Genomic_DNA"/>
</dbReference>